<protein>
    <recommendedName>
        <fullName evidence="4">Extracellular membrane protein CFEM domain-containing protein</fullName>
    </recommendedName>
</protein>
<evidence type="ECO:0000256" key="1">
    <source>
        <dbReference type="SAM" id="SignalP"/>
    </source>
</evidence>
<evidence type="ECO:0000313" key="2">
    <source>
        <dbReference type="EMBL" id="RXK42511.1"/>
    </source>
</evidence>
<dbReference type="OrthoDB" id="2560253at2759"/>
<keyword evidence="1" id="KW-0732">Signal</keyword>
<organism evidence="2 3">
    <name type="scientific">Tremella mesenterica</name>
    <name type="common">Jelly fungus</name>
    <dbReference type="NCBI Taxonomy" id="5217"/>
    <lineage>
        <taxon>Eukaryota</taxon>
        <taxon>Fungi</taxon>
        <taxon>Dikarya</taxon>
        <taxon>Basidiomycota</taxon>
        <taxon>Agaricomycotina</taxon>
        <taxon>Tremellomycetes</taxon>
        <taxon>Tremellales</taxon>
        <taxon>Tremellaceae</taxon>
        <taxon>Tremella</taxon>
    </lineage>
</organism>
<sequence length="157" mass="17016">MLPRLFTSMLAVLSLSLPLVNATAAGQYHLNVNSDVSSCFWNCHVQTTRSIPLPSGQSNSFEFVSLNCEYPLWSEYISQCIALQCASPADVAYAMEYGVNFCRRGGVTVNFTLPEMYLDSVNGTYFQSDAYLNSATRSGTNLGIGLIIAGVAAAMMI</sequence>
<dbReference type="OMA" id="NCEYPLW"/>
<reference evidence="2 3" key="1">
    <citation type="submission" date="2016-06" db="EMBL/GenBank/DDBJ databases">
        <title>Evolution of pathogenesis and genome organization in the Tremellales.</title>
        <authorList>
            <person name="Cuomo C."/>
            <person name="Litvintseva A."/>
            <person name="Heitman J."/>
            <person name="Chen Y."/>
            <person name="Sun S."/>
            <person name="Springer D."/>
            <person name="Dromer F."/>
            <person name="Young S."/>
            <person name="Zeng Q."/>
            <person name="Chapman S."/>
            <person name="Gujja S."/>
            <person name="Saif S."/>
            <person name="Birren B."/>
        </authorList>
    </citation>
    <scope>NUCLEOTIDE SEQUENCE [LARGE SCALE GENOMIC DNA]</scope>
    <source>
        <strain evidence="2 3">ATCC 28783</strain>
    </source>
</reference>
<name>A0A4Q1BWG2_TREME</name>
<dbReference type="VEuPathDB" id="FungiDB:TREMEDRAFT_72890"/>
<feature type="chain" id="PRO_5020358133" description="Extracellular membrane protein CFEM domain-containing protein" evidence="1">
    <location>
        <begin position="23"/>
        <end position="157"/>
    </location>
</feature>
<keyword evidence="3" id="KW-1185">Reference proteome</keyword>
<comment type="caution">
    <text evidence="2">The sequence shown here is derived from an EMBL/GenBank/DDBJ whole genome shotgun (WGS) entry which is preliminary data.</text>
</comment>
<evidence type="ECO:0008006" key="4">
    <source>
        <dbReference type="Google" id="ProtNLM"/>
    </source>
</evidence>
<feature type="signal peptide" evidence="1">
    <location>
        <begin position="1"/>
        <end position="22"/>
    </location>
</feature>
<proteinExistence type="predicted"/>
<dbReference type="AlphaFoldDB" id="A0A4Q1BWG2"/>
<dbReference type="InParanoid" id="A0A4Q1BWG2"/>
<dbReference type="EMBL" id="SDIL01000001">
    <property type="protein sequence ID" value="RXK42511.1"/>
    <property type="molecule type" value="Genomic_DNA"/>
</dbReference>
<accession>A0A4Q1BWG2</accession>
<gene>
    <name evidence="2" type="ORF">M231_00065</name>
</gene>
<dbReference type="Proteomes" id="UP000289152">
    <property type="component" value="Unassembled WGS sequence"/>
</dbReference>
<evidence type="ECO:0000313" key="3">
    <source>
        <dbReference type="Proteomes" id="UP000289152"/>
    </source>
</evidence>